<name>A0A0F8YBY4_9ZZZZ</name>
<accession>A0A0F8YBY4</accession>
<reference evidence="1" key="1">
    <citation type="journal article" date="2015" name="Nature">
        <title>Complex archaea that bridge the gap between prokaryotes and eukaryotes.</title>
        <authorList>
            <person name="Spang A."/>
            <person name="Saw J.H."/>
            <person name="Jorgensen S.L."/>
            <person name="Zaremba-Niedzwiedzka K."/>
            <person name="Martijn J."/>
            <person name="Lind A.E."/>
            <person name="van Eijk R."/>
            <person name="Schleper C."/>
            <person name="Guy L."/>
            <person name="Ettema T.J."/>
        </authorList>
    </citation>
    <scope>NUCLEOTIDE SEQUENCE</scope>
</reference>
<organism evidence="1">
    <name type="scientific">marine sediment metagenome</name>
    <dbReference type="NCBI Taxonomy" id="412755"/>
    <lineage>
        <taxon>unclassified sequences</taxon>
        <taxon>metagenomes</taxon>
        <taxon>ecological metagenomes</taxon>
    </lineage>
</organism>
<comment type="caution">
    <text evidence="1">The sequence shown here is derived from an EMBL/GenBank/DDBJ whole genome shotgun (WGS) entry which is preliminary data.</text>
</comment>
<evidence type="ECO:0000313" key="1">
    <source>
        <dbReference type="EMBL" id="KKK78863.1"/>
    </source>
</evidence>
<sequence>MRAMRSAVLSATYNYLRWQTLMSNDAELKPGDLIYCDSDGTCSIHLGFIPDTMFIDAEGNYVAEDRKGNRHEGIVPYGQ</sequence>
<protein>
    <submittedName>
        <fullName evidence="1">Uncharacterized protein</fullName>
    </submittedName>
</protein>
<proteinExistence type="predicted"/>
<dbReference type="EMBL" id="LAZR01054292">
    <property type="protein sequence ID" value="KKK78863.1"/>
    <property type="molecule type" value="Genomic_DNA"/>
</dbReference>
<gene>
    <name evidence="1" type="ORF">LCGC14_2839280</name>
</gene>
<dbReference type="AlphaFoldDB" id="A0A0F8YBY4"/>